<comment type="caution">
    <text evidence="1">The sequence shown here is derived from an EMBL/GenBank/DDBJ whole genome shotgun (WGS) entry which is preliminary data.</text>
</comment>
<name>A0ACA9N009_9GLOM</name>
<evidence type="ECO:0000313" key="2">
    <source>
        <dbReference type="Proteomes" id="UP000789366"/>
    </source>
</evidence>
<dbReference type="Proteomes" id="UP000789366">
    <property type="component" value="Unassembled WGS sequence"/>
</dbReference>
<accession>A0ACA9N009</accession>
<keyword evidence="2" id="KW-1185">Reference proteome</keyword>
<dbReference type="EMBL" id="CAJVPW010011183">
    <property type="protein sequence ID" value="CAG8622974.1"/>
    <property type="molecule type" value="Genomic_DNA"/>
</dbReference>
<reference evidence="1" key="1">
    <citation type="submission" date="2021-06" db="EMBL/GenBank/DDBJ databases">
        <authorList>
            <person name="Kallberg Y."/>
            <person name="Tangrot J."/>
            <person name="Rosling A."/>
        </authorList>
    </citation>
    <scope>NUCLEOTIDE SEQUENCE</scope>
    <source>
        <strain evidence="1">28 12/20/2015</strain>
    </source>
</reference>
<organism evidence="1 2">
    <name type="scientific">Cetraspora pellucida</name>
    <dbReference type="NCBI Taxonomy" id="1433469"/>
    <lineage>
        <taxon>Eukaryota</taxon>
        <taxon>Fungi</taxon>
        <taxon>Fungi incertae sedis</taxon>
        <taxon>Mucoromycota</taxon>
        <taxon>Glomeromycotina</taxon>
        <taxon>Glomeromycetes</taxon>
        <taxon>Diversisporales</taxon>
        <taxon>Gigasporaceae</taxon>
        <taxon>Cetraspora</taxon>
    </lineage>
</organism>
<sequence length="129" mass="14986">MVKDMLGYLFLILLFLLLVTFHYRKTILAKLPYLNQRYQRLPAVFSTNSFQSDIEGGLTSESFNLHQNLVDGDNRSGLEDSEEIKRIMETEGLNFDQARLLRMQRKFKTNNIDPQTGVPRDPKLVTFSN</sequence>
<gene>
    <name evidence="1" type="ORF">SPELUC_LOCUS7935</name>
</gene>
<proteinExistence type="predicted"/>
<protein>
    <submittedName>
        <fullName evidence="1">6712_t:CDS:1</fullName>
    </submittedName>
</protein>
<evidence type="ECO:0000313" key="1">
    <source>
        <dbReference type="EMBL" id="CAG8622974.1"/>
    </source>
</evidence>